<feature type="transmembrane region" description="Helical" evidence="1">
    <location>
        <begin position="44"/>
        <end position="62"/>
    </location>
</feature>
<keyword evidence="3" id="KW-1185">Reference proteome</keyword>
<gene>
    <name evidence="2" type="ORF">J2S73_000834</name>
</gene>
<comment type="caution">
    <text evidence="2">The sequence shown here is derived from an EMBL/GenBank/DDBJ whole genome shotgun (WGS) entry which is preliminary data.</text>
</comment>
<proteinExistence type="predicted"/>
<keyword evidence="1" id="KW-1133">Transmembrane helix</keyword>
<dbReference type="RefSeq" id="WP_306884171.1">
    <property type="nucleotide sequence ID" value="NZ_JAUSUL010000001.1"/>
</dbReference>
<dbReference type="Proteomes" id="UP001229244">
    <property type="component" value="Unassembled WGS sequence"/>
</dbReference>
<evidence type="ECO:0000313" key="3">
    <source>
        <dbReference type="Proteomes" id="UP001229244"/>
    </source>
</evidence>
<name>A0AAE4ARN8_9HYPH</name>
<dbReference type="EMBL" id="JAUSUL010000001">
    <property type="protein sequence ID" value="MDQ0314397.1"/>
    <property type="molecule type" value="Genomic_DNA"/>
</dbReference>
<evidence type="ECO:0000256" key="1">
    <source>
        <dbReference type="SAM" id="Phobius"/>
    </source>
</evidence>
<protein>
    <recommendedName>
        <fullName evidence="4">Pentapeptide repeat-containing protein</fullName>
    </recommendedName>
</protein>
<accession>A0AAE4ARN8</accession>
<dbReference type="InterPro" id="IPR051082">
    <property type="entry name" value="Pentapeptide-BTB/POZ_domain"/>
</dbReference>
<evidence type="ECO:0008006" key="4">
    <source>
        <dbReference type="Google" id="ProtNLM"/>
    </source>
</evidence>
<sequence length="369" mass="41096">MLWLTLEWVAGIVGLMFISYGLLPSDPGGAGIIKIVKELIGVDAFRVLFVSCGLLLIGGSVYRNFYSHSALKAELRTALDDLNSDNVHVRLYAIEEILSISRKSRRLHPRAMQALASYVRSRFPVQQISGRVVSVSRRRFGRPQADTRHEREPDKHKFAQELHNRPRSEAAIDAKEAVCAIAKRRRFFDDPRVWIDLSETFLPSISLKGFKIGQVSFAGAFLSYARFDKSDLRSAGFDGATLNDASFESADLRNASFFGCLAHRIYLDGADLRDASFFGADLYDACIQKADARRASFFAANLWRLDGGTTNFAGADFDSSNLEGANLLHAKGLKKAQIFREHGFGAKVDKNTRLPWSTDKELRASGLIH</sequence>
<dbReference type="InterPro" id="IPR001646">
    <property type="entry name" value="5peptide_repeat"/>
</dbReference>
<keyword evidence="1" id="KW-0472">Membrane</keyword>
<dbReference type="Gene3D" id="2.160.20.80">
    <property type="entry name" value="E3 ubiquitin-protein ligase SopA"/>
    <property type="match status" value="1"/>
</dbReference>
<feature type="transmembrane region" description="Helical" evidence="1">
    <location>
        <begin position="6"/>
        <end position="23"/>
    </location>
</feature>
<dbReference type="Pfam" id="PF00805">
    <property type="entry name" value="Pentapeptide"/>
    <property type="match status" value="3"/>
</dbReference>
<dbReference type="AlphaFoldDB" id="A0AAE4ARN8"/>
<organism evidence="2 3">
    <name type="scientific">Amorphus orientalis</name>
    <dbReference type="NCBI Taxonomy" id="649198"/>
    <lineage>
        <taxon>Bacteria</taxon>
        <taxon>Pseudomonadati</taxon>
        <taxon>Pseudomonadota</taxon>
        <taxon>Alphaproteobacteria</taxon>
        <taxon>Hyphomicrobiales</taxon>
        <taxon>Amorphaceae</taxon>
        <taxon>Amorphus</taxon>
    </lineage>
</organism>
<evidence type="ECO:0000313" key="2">
    <source>
        <dbReference type="EMBL" id="MDQ0314397.1"/>
    </source>
</evidence>
<dbReference type="PANTHER" id="PTHR14136:SF17">
    <property type="entry name" value="BTB_POZ DOMAIN-CONTAINING PROTEIN KCTD9"/>
    <property type="match status" value="1"/>
</dbReference>
<keyword evidence="1" id="KW-0812">Transmembrane</keyword>
<dbReference type="SUPFAM" id="SSF141571">
    <property type="entry name" value="Pentapeptide repeat-like"/>
    <property type="match status" value="1"/>
</dbReference>
<dbReference type="PANTHER" id="PTHR14136">
    <property type="entry name" value="BTB_POZ DOMAIN-CONTAINING PROTEIN KCTD9"/>
    <property type="match status" value="1"/>
</dbReference>
<reference evidence="2" key="1">
    <citation type="submission" date="2023-07" db="EMBL/GenBank/DDBJ databases">
        <title>Genomic Encyclopedia of Type Strains, Phase IV (KMG-IV): sequencing the most valuable type-strain genomes for metagenomic binning, comparative biology and taxonomic classification.</title>
        <authorList>
            <person name="Goeker M."/>
        </authorList>
    </citation>
    <scope>NUCLEOTIDE SEQUENCE</scope>
    <source>
        <strain evidence="2">DSM 21202</strain>
    </source>
</reference>